<sequence>MNIDRTLRSIVAVHASIPEDAFTAGALGTRREGSGVVIRGNGLVLTIGYLITEADEVWLTTNDGHVVPAHALAYDQETGFGLVQALGSLGVPALDFGDAAKAEIGDPVVIADGIGQFVRANIVAKQEFAGYWEYLLDEAIFVAPAHPSWGGAALIDRDGKLLGIGSLHLQMASQDEETADINMVVPINLLPPILDDLLNRGQVNKPPRPWLGAFSAESNGEVVVMSVAEGGPAAQAGLRRGDVISEIRDGEVDSLADFYRKVWESGPAGAEIPMRILRDGREAWLRVKSADRNSFLRKPQLQ</sequence>
<dbReference type="EMBL" id="JARFYM010000006">
    <property type="protein sequence ID" value="MDL2399276.1"/>
    <property type="molecule type" value="Genomic_DNA"/>
</dbReference>
<keyword evidence="7" id="KW-1185">Reference proteome</keyword>
<dbReference type="PROSITE" id="PS50106">
    <property type="entry name" value="PDZ"/>
    <property type="match status" value="1"/>
</dbReference>
<organism evidence="6 7">
    <name type="scientific">Rhizobium mayense</name>
    <dbReference type="NCBI Taxonomy" id="1312184"/>
    <lineage>
        <taxon>Bacteria</taxon>
        <taxon>Pseudomonadati</taxon>
        <taxon>Pseudomonadota</taxon>
        <taxon>Alphaproteobacteria</taxon>
        <taxon>Hyphomicrobiales</taxon>
        <taxon>Rhizobiaceae</taxon>
        <taxon>Rhizobium/Agrobacterium group</taxon>
        <taxon>Rhizobium</taxon>
    </lineage>
</organism>
<dbReference type="InterPro" id="IPR009003">
    <property type="entry name" value="Peptidase_S1_PA"/>
</dbReference>
<evidence type="ECO:0000313" key="6">
    <source>
        <dbReference type="EMBL" id="MDL2399276.1"/>
    </source>
</evidence>
<dbReference type="Gene3D" id="2.30.42.10">
    <property type="match status" value="1"/>
</dbReference>
<keyword evidence="3 6" id="KW-0378">Hydrolase</keyword>
<gene>
    <name evidence="6" type="ORF">PY649_10250</name>
</gene>
<feature type="domain" description="PDZ" evidence="5">
    <location>
        <begin position="200"/>
        <end position="255"/>
    </location>
</feature>
<proteinExistence type="inferred from homology"/>
<dbReference type="PANTHER" id="PTHR22939:SF129">
    <property type="entry name" value="SERINE PROTEASE HTRA2, MITOCHONDRIAL"/>
    <property type="match status" value="1"/>
</dbReference>
<evidence type="ECO:0000256" key="1">
    <source>
        <dbReference type="ARBA" id="ARBA00010541"/>
    </source>
</evidence>
<accession>A0ABT7JSF3</accession>
<evidence type="ECO:0000256" key="4">
    <source>
        <dbReference type="ARBA" id="ARBA00022825"/>
    </source>
</evidence>
<dbReference type="Pfam" id="PF13365">
    <property type="entry name" value="Trypsin_2"/>
    <property type="match status" value="1"/>
</dbReference>
<dbReference type="InterPro" id="IPR036034">
    <property type="entry name" value="PDZ_sf"/>
</dbReference>
<dbReference type="PRINTS" id="PR00834">
    <property type="entry name" value="PROTEASES2C"/>
</dbReference>
<dbReference type="SMART" id="SM00228">
    <property type="entry name" value="PDZ"/>
    <property type="match status" value="1"/>
</dbReference>
<dbReference type="InterPro" id="IPR001478">
    <property type="entry name" value="PDZ"/>
</dbReference>
<dbReference type="SUPFAM" id="SSF50156">
    <property type="entry name" value="PDZ domain-like"/>
    <property type="match status" value="1"/>
</dbReference>
<comment type="caution">
    <text evidence="6">The sequence shown here is derived from an EMBL/GenBank/DDBJ whole genome shotgun (WGS) entry which is preliminary data.</text>
</comment>
<dbReference type="InterPro" id="IPR001940">
    <property type="entry name" value="Peptidase_S1C"/>
</dbReference>
<evidence type="ECO:0000256" key="3">
    <source>
        <dbReference type="ARBA" id="ARBA00022801"/>
    </source>
</evidence>
<dbReference type="Gene3D" id="2.40.10.120">
    <property type="match status" value="1"/>
</dbReference>
<protein>
    <submittedName>
        <fullName evidence="6">S1C family serine protease</fullName>
        <ecNumber evidence="6">3.4.21.-</ecNumber>
    </submittedName>
</protein>
<evidence type="ECO:0000256" key="2">
    <source>
        <dbReference type="ARBA" id="ARBA00022670"/>
    </source>
</evidence>
<evidence type="ECO:0000259" key="5">
    <source>
        <dbReference type="PROSITE" id="PS50106"/>
    </source>
</evidence>
<keyword evidence="2 6" id="KW-0645">Protease</keyword>
<comment type="similarity">
    <text evidence="1">Belongs to the peptidase S1C family.</text>
</comment>
<dbReference type="GO" id="GO:0006508">
    <property type="term" value="P:proteolysis"/>
    <property type="evidence" value="ECO:0007669"/>
    <property type="project" value="UniProtKB-KW"/>
</dbReference>
<dbReference type="SUPFAM" id="SSF50494">
    <property type="entry name" value="Trypsin-like serine proteases"/>
    <property type="match status" value="1"/>
</dbReference>
<dbReference type="GO" id="GO:0008233">
    <property type="term" value="F:peptidase activity"/>
    <property type="evidence" value="ECO:0007669"/>
    <property type="project" value="UniProtKB-KW"/>
</dbReference>
<dbReference type="Pfam" id="PF13180">
    <property type="entry name" value="PDZ_2"/>
    <property type="match status" value="1"/>
</dbReference>
<dbReference type="EC" id="3.4.21.-" evidence="6"/>
<dbReference type="RefSeq" id="WP_285868221.1">
    <property type="nucleotide sequence ID" value="NZ_JARFYM010000006.1"/>
</dbReference>
<dbReference type="Proteomes" id="UP001172645">
    <property type="component" value="Unassembled WGS sequence"/>
</dbReference>
<name>A0ABT7JSF3_9HYPH</name>
<evidence type="ECO:0000313" key="7">
    <source>
        <dbReference type="Proteomes" id="UP001172645"/>
    </source>
</evidence>
<keyword evidence="4" id="KW-0720">Serine protease</keyword>
<dbReference type="PANTHER" id="PTHR22939">
    <property type="entry name" value="SERINE PROTEASE FAMILY S1C HTRA-RELATED"/>
    <property type="match status" value="1"/>
</dbReference>
<reference evidence="6" key="1">
    <citation type="submission" date="2023-06" db="EMBL/GenBank/DDBJ databases">
        <title>Phylogenetic Diversity of Rhizobium strains.</title>
        <authorList>
            <person name="Moura F.T."/>
            <person name="Helene L.C.F."/>
            <person name="Hungria M."/>
        </authorList>
    </citation>
    <scope>NUCLEOTIDE SEQUENCE</scope>
    <source>
        <strain evidence="6">CCGE526</strain>
    </source>
</reference>